<reference evidence="10 11" key="1">
    <citation type="submission" date="2016-10" db="EMBL/GenBank/DDBJ databases">
        <authorList>
            <person name="de Groot N.N."/>
        </authorList>
    </citation>
    <scope>NUCLEOTIDE SEQUENCE [LARGE SCALE GENOMIC DNA]</scope>
    <source>
        <strain evidence="10 11">DSM 25186</strain>
    </source>
</reference>
<organism evidence="10 11">
    <name type="scientific">Catalinimonas alkaloidigena</name>
    <dbReference type="NCBI Taxonomy" id="1075417"/>
    <lineage>
        <taxon>Bacteria</taxon>
        <taxon>Pseudomonadati</taxon>
        <taxon>Bacteroidota</taxon>
        <taxon>Cytophagia</taxon>
        <taxon>Cytophagales</taxon>
        <taxon>Catalimonadaceae</taxon>
        <taxon>Catalinimonas</taxon>
    </lineage>
</organism>
<dbReference type="EMBL" id="FNFO01000014">
    <property type="protein sequence ID" value="SDM49154.1"/>
    <property type="molecule type" value="Genomic_DNA"/>
</dbReference>
<keyword evidence="5 8" id="KW-0732">Signal</keyword>
<sequence length="493" mass="52400">MKKQFLFCLLLLFPASLYAQITINGTSYATLSEAIGASVSGDVIEIAGTVSLEEQVGLAHASGIRTFRGTTPGARITLADGARFVLEAAGETVFENLTLVGAELENEDWGAMFTLFNGPTLILRSDTLRGAKSLAHAGAIRVTSGATLEAYNTVFMENESSQNGGVAFIETNNTTTIFEGCVFMNNKCGVFNPDAKGGALFYAQGANEGEQILENCAFIQNESENHGGAIGLETVSPQVINCTFSENSAFDNGGAIWMWNGAGESTTTLVNCTFVGNTAANGGALFLNQAESQYNVMNSVFVDNGDAPIATGTAPATISVRNSYYAPLMEGLTEATGATTNLHTGDVHLADIDPAAGVVWYDITSEQSVLVGLGSAALLKPYSKKDQIGRDRDLNAPSITAGAIEYTDTPTALSDRYQSIQHRIYPNPTTDCLVLNATEPGEVAIYSLTGRLMARQEMVRGENRIATSHLTQSVYIIKSTSREGIGYARFVKQ</sequence>
<dbReference type="PANTHER" id="PTHR11319">
    <property type="entry name" value="G PROTEIN-COUPLED RECEPTOR-RELATED"/>
    <property type="match status" value="1"/>
</dbReference>
<evidence type="ECO:0000256" key="5">
    <source>
        <dbReference type="ARBA" id="ARBA00022729"/>
    </source>
</evidence>
<proteinExistence type="predicted"/>
<dbReference type="GO" id="GO:0009279">
    <property type="term" value="C:cell outer membrane"/>
    <property type="evidence" value="ECO:0007669"/>
    <property type="project" value="UniProtKB-SubCell"/>
</dbReference>
<dbReference type="InterPro" id="IPR003368">
    <property type="entry name" value="POMP_repeat"/>
</dbReference>
<comment type="subcellular location">
    <subcellularLocation>
        <location evidence="1">Cell envelope</location>
    </subcellularLocation>
    <subcellularLocation>
        <location evidence="2">Cell outer membrane</location>
    </subcellularLocation>
    <subcellularLocation>
        <location evidence="3">Secreted</location>
    </subcellularLocation>
</comment>
<feature type="chain" id="PRO_5011770460" evidence="8">
    <location>
        <begin position="20"/>
        <end position="493"/>
    </location>
</feature>
<dbReference type="PANTHER" id="PTHR11319:SF35">
    <property type="entry name" value="OUTER MEMBRANE PROTEIN PMPC-RELATED"/>
    <property type="match status" value="1"/>
</dbReference>
<dbReference type="Pfam" id="PF02415">
    <property type="entry name" value="Chlam_PMP"/>
    <property type="match status" value="1"/>
</dbReference>
<dbReference type="AlphaFoldDB" id="A0A1G9TP01"/>
<dbReference type="OrthoDB" id="960258at2"/>
<dbReference type="InterPro" id="IPR026444">
    <property type="entry name" value="Secre_tail"/>
</dbReference>
<dbReference type="RefSeq" id="WP_089687935.1">
    <property type="nucleotide sequence ID" value="NZ_FNFO01000014.1"/>
</dbReference>
<dbReference type="STRING" id="1075417.SAMN05421823_11468"/>
<feature type="domain" description="Secretion system C-terminal sorting" evidence="9">
    <location>
        <begin position="424"/>
        <end position="483"/>
    </location>
</feature>
<keyword evidence="11" id="KW-1185">Reference proteome</keyword>
<feature type="signal peptide" evidence="8">
    <location>
        <begin position="1"/>
        <end position="19"/>
    </location>
</feature>
<keyword evidence="7" id="KW-0998">Cell outer membrane</keyword>
<evidence type="ECO:0000256" key="1">
    <source>
        <dbReference type="ARBA" id="ARBA00004196"/>
    </source>
</evidence>
<dbReference type="NCBIfam" id="TIGR04183">
    <property type="entry name" value="Por_Secre_tail"/>
    <property type="match status" value="1"/>
</dbReference>
<dbReference type="Pfam" id="PF18962">
    <property type="entry name" value="Por_Secre_tail"/>
    <property type="match status" value="1"/>
</dbReference>
<keyword evidence="4" id="KW-0964">Secreted</keyword>
<dbReference type="GO" id="GO:0005576">
    <property type="term" value="C:extracellular region"/>
    <property type="evidence" value="ECO:0007669"/>
    <property type="project" value="UniProtKB-SubCell"/>
</dbReference>
<evidence type="ECO:0000256" key="8">
    <source>
        <dbReference type="SAM" id="SignalP"/>
    </source>
</evidence>
<dbReference type="InterPro" id="IPR011050">
    <property type="entry name" value="Pectin_lyase_fold/virulence"/>
</dbReference>
<evidence type="ECO:0000256" key="2">
    <source>
        <dbReference type="ARBA" id="ARBA00004442"/>
    </source>
</evidence>
<dbReference type="Proteomes" id="UP000198510">
    <property type="component" value="Unassembled WGS sequence"/>
</dbReference>
<dbReference type="SUPFAM" id="SSF51126">
    <property type="entry name" value="Pectin lyase-like"/>
    <property type="match status" value="1"/>
</dbReference>
<protein>
    <submittedName>
        <fullName evidence="10">Por secretion system C-terminal sorting domain-containing protein</fullName>
    </submittedName>
</protein>
<evidence type="ECO:0000256" key="3">
    <source>
        <dbReference type="ARBA" id="ARBA00004613"/>
    </source>
</evidence>
<evidence type="ECO:0000313" key="11">
    <source>
        <dbReference type="Proteomes" id="UP000198510"/>
    </source>
</evidence>
<evidence type="ECO:0000313" key="10">
    <source>
        <dbReference type="EMBL" id="SDM49154.1"/>
    </source>
</evidence>
<gene>
    <name evidence="10" type="ORF">SAMN05421823_11468</name>
</gene>
<evidence type="ECO:0000256" key="6">
    <source>
        <dbReference type="ARBA" id="ARBA00023136"/>
    </source>
</evidence>
<name>A0A1G9TP01_9BACT</name>
<evidence type="ECO:0000259" key="9">
    <source>
        <dbReference type="Pfam" id="PF18962"/>
    </source>
</evidence>
<keyword evidence="6" id="KW-0472">Membrane</keyword>
<dbReference type="NCBIfam" id="TIGR01376">
    <property type="entry name" value="POMP_repeat"/>
    <property type="match status" value="1"/>
</dbReference>
<evidence type="ECO:0000256" key="4">
    <source>
        <dbReference type="ARBA" id="ARBA00022525"/>
    </source>
</evidence>
<accession>A0A1G9TP01</accession>
<evidence type="ECO:0000256" key="7">
    <source>
        <dbReference type="ARBA" id="ARBA00023237"/>
    </source>
</evidence>